<dbReference type="EC" id="2.7.1.33" evidence="6 16"/>
<comment type="catalytic activity">
    <reaction evidence="1 16">
        <text>(R)-pantothenate + ATP = (R)-4'-phosphopantothenate + ADP + H(+)</text>
        <dbReference type="Rhea" id="RHEA:16373"/>
        <dbReference type="ChEBI" id="CHEBI:10986"/>
        <dbReference type="ChEBI" id="CHEBI:15378"/>
        <dbReference type="ChEBI" id="CHEBI:29032"/>
        <dbReference type="ChEBI" id="CHEBI:30616"/>
        <dbReference type="ChEBI" id="CHEBI:456216"/>
        <dbReference type="EC" id="2.7.1.33"/>
    </reaction>
</comment>
<evidence type="ECO:0000313" key="18">
    <source>
        <dbReference type="Proteomes" id="UP001359308"/>
    </source>
</evidence>
<dbReference type="SUPFAM" id="SSF53067">
    <property type="entry name" value="Actin-like ATPase domain"/>
    <property type="match status" value="2"/>
</dbReference>
<evidence type="ECO:0000256" key="13">
    <source>
        <dbReference type="ARBA" id="ARBA00022993"/>
    </source>
</evidence>
<organism evidence="17 18">
    <name type="scientific">Methylococcus capsulatus</name>
    <dbReference type="NCBI Taxonomy" id="414"/>
    <lineage>
        <taxon>Bacteria</taxon>
        <taxon>Pseudomonadati</taxon>
        <taxon>Pseudomonadota</taxon>
        <taxon>Gammaproteobacteria</taxon>
        <taxon>Methylococcales</taxon>
        <taxon>Methylococcaceae</taxon>
        <taxon>Methylococcus</taxon>
    </lineage>
</organism>
<keyword evidence="12 16" id="KW-0630">Potassium</keyword>
<dbReference type="InterPro" id="IPR043129">
    <property type="entry name" value="ATPase_NBD"/>
</dbReference>
<evidence type="ECO:0000313" key="17">
    <source>
        <dbReference type="EMBL" id="WWF01613.1"/>
    </source>
</evidence>
<evidence type="ECO:0000256" key="12">
    <source>
        <dbReference type="ARBA" id="ARBA00022958"/>
    </source>
</evidence>
<comment type="cofactor">
    <cofactor evidence="16">
        <name>NH4(+)</name>
        <dbReference type="ChEBI" id="CHEBI:28938"/>
    </cofactor>
    <cofactor evidence="16">
        <name>K(+)</name>
        <dbReference type="ChEBI" id="CHEBI:29103"/>
    </cofactor>
    <text evidence="16">A monovalent cation. Ammonium or potassium.</text>
</comment>
<dbReference type="HAMAP" id="MF_01274">
    <property type="entry name" value="Pantothen_kinase_3"/>
    <property type="match status" value="1"/>
</dbReference>
<dbReference type="PANTHER" id="PTHR34265">
    <property type="entry name" value="TYPE III PANTOTHENATE KINASE"/>
    <property type="match status" value="1"/>
</dbReference>
<dbReference type="RefSeq" id="WP_198323821.1">
    <property type="nucleotide sequence ID" value="NZ_CP104311.1"/>
</dbReference>
<keyword evidence="7 16" id="KW-0963">Cytoplasm</keyword>
<dbReference type="InterPro" id="IPR004619">
    <property type="entry name" value="Type_III_PanK"/>
</dbReference>
<dbReference type="GO" id="GO:0016301">
    <property type="term" value="F:kinase activity"/>
    <property type="evidence" value="ECO:0007669"/>
    <property type="project" value="UniProtKB-KW"/>
</dbReference>
<keyword evidence="11 16" id="KW-0067">ATP-binding</keyword>
<dbReference type="Gene3D" id="3.30.420.40">
    <property type="match status" value="2"/>
</dbReference>
<feature type="binding site" evidence="16">
    <location>
        <position position="126"/>
    </location>
    <ligand>
        <name>ATP</name>
        <dbReference type="ChEBI" id="CHEBI:30616"/>
    </ligand>
</feature>
<dbReference type="NCBIfam" id="TIGR00671">
    <property type="entry name" value="baf"/>
    <property type="match status" value="1"/>
</dbReference>
<gene>
    <name evidence="16" type="primary">coaX</name>
    <name evidence="17" type="ORF">N4J17_14255</name>
</gene>
<accession>A0ABZ2F517</accession>
<keyword evidence="9 16" id="KW-0547">Nucleotide-binding</keyword>
<evidence type="ECO:0000256" key="6">
    <source>
        <dbReference type="ARBA" id="ARBA00012102"/>
    </source>
</evidence>
<evidence type="ECO:0000256" key="8">
    <source>
        <dbReference type="ARBA" id="ARBA00022679"/>
    </source>
</evidence>
<comment type="pathway">
    <text evidence="4 16">Cofactor biosynthesis; coenzyme A biosynthesis; CoA from (R)-pantothenate: step 1/5.</text>
</comment>
<reference evidence="17 18" key="1">
    <citation type="submission" date="2022-09" db="EMBL/GenBank/DDBJ databases">
        <authorList>
            <person name="Giprobiosintez L."/>
        </authorList>
    </citation>
    <scope>NUCLEOTIDE SEQUENCE [LARGE SCALE GENOMIC DNA]</scope>
    <source>
        <strain evidence="18">VKPM-B-12549 (GBS-15)</strain>
    </source>
</reference>
<feature type="binding site" evidence="16">
    <location>
        <position position="176"/>
    </location>
    <ligand>
        <name>substrate</name>
    </ligand>
</feature>
<evidence type="ECO:0000256" key="1">
    <source>
        <dbReference type="ARBA" id="ARBA00001206"/>
    </source>
</evidence>
<comment type="subunit">
    <text evidence="5 16">Homodimer.</text>
</comment>
<comment type="cofactor">
    <cofactor evidence="2">
        <name>K(+)</name>
        <dbReference type="ChEBI" id="CHEBI:29103"/>
    </cofactor>
</comment>
<evidence type="ECO:0000256" key="5">
    <source>
        <dbReference type="ARBA" id="ARBA00011738"/>
    </source>
</evidence>
<dbReference type="EMBL" id="CP104311">
    <property type="protein sequence ID" value="WWF01613.1"/>
    <property type="molecule type" value="Genomic_DNA"/>
</dbReference>
<keyword evidence="13 16" id="KW-0173">Coenzyme A biosynthesis</keyword>
<keyword evidence="10 16" id="KW-0418">Kinase</keyword>
<evidence type="ECO:0000256" key="4">
    <source>
        <dbReference type="ARBA" id="ARBA00005225"/>
    </source>
</evidence>
<evidence type="ECO:0000256" key="14">
    <source>
        <dbReference type="ARBA" id="ARBA00038036"/>
    </source>
</evidence>
<evidence type="ECO:0000256" key="10">
    <source>
        <dbReference type="ARBA" id="ARBA00022777"/>
    </source>
</evidence>
<proteinExistence type="inferred from homology"/>
<dbReference type="CDD" id="cd24015">
    <property type="entry name" value="ASKHA_NBD_PanK-III"/>
    <property type="match status" value="1"/>
</dbReference>
<sequence length="246" mass="25919">MKLLIDIGNSRVKWARSEPGRYTFGGAFATDASSLAGACESQMAELPRPEAVLVSNVAGARMGRLVADWASARWAVPVRFLCSEASAMGVVNAYPDPARLGVDRWLGLIGAWRMHRDACCIVSAGTALTIDLLDGEGRHRGGVIGPGLSLMRTALTSLEALAGEVESGNDFFCNRTAPALSSGILYSAVGLIRESLGRAARLLATEPVVLLTGGDAAMLRPYIEGPVQLVPHLVLEGLHAVAERSP</sequence>
<dbReference type="Pfam" id="PF03309">
    <property type="entry name" value="Pan_kinase"/>
    <property type="match status" value="1"/>
</dbReference>
<feature type="binding site" evidence="16">
    <location>
        <position position="94"/>
    </location>
    <ligand>
        <name>substrate</name>
    </ligand>
</feature>
<evidence type="ECO:0000256" key="11">
    <source>
        <dbReference type="ARBA" id="ARBA00022840"/>
    </source>
</evidence>
<feature type="binding site" evidence="16">
    <location>
        <begin position="6"/>
        <end position="13"/>
    </location>
    <ligand>
        <name>ATP</name>
        <dbReference type="ChEBI" id="CHEBI:30616"/>
    </ligand>
</feature>
<evidence type="ECO:0000256" key="16">
    <source>
        <dbReference type="HAMAP-Rule" id="MF_01274"/>
    </source>
</evidence>
<feature type="binding site" evidence="16">
    <location>
        <begin position="101"/>
        <end position="104"/>
    </location>
    <ligand>
        <name>substrate</name>
    </ligand>
</feature>
<dbReference type="Proteomes" id="UP001359308">
    <property type="component" value="Chromosome"/>
</dbReference>
<protein>
    <recommendedName>
        <fullName evidence="15 16">Type III pantothenate kinase</fullName>
        <ecNumber evidence="6 16">2.7.1.33</ecNumber>
    </recommendedName>
    <alternativeName>
        <fullName evidence="16">PanK-III</fullName>
    </alternativeName>
    <alternativeName>
        <fullName evidence="16">Pantothenic acid kinase</fullName>
    </alternativeName>
</protein>
<comment type="similarity">
    <text evidence="14 16">Belongs to the type III pantothenate kinase family.</text>
</comment>
<evidence type="ECO:0000256" key="7">
    <source>
        <dbReference type="ARBA" id="ARBA00022490"/>
    </source>
</evidence>
<evidence type="ECO:0000256" key="2">
    <source>
        <dbReference type="ARBA" id="ARBA00001958"/>
    </source>
</evidence>
<comment type="caution">
    <text evidence="16">Lacks conserved residue(s) required for the propagation of feature annotation.</text>
</comment>
<evidence type="ECO:0000256" key="3">
    <source>
        <dbReference type="ARBA" id="ARBA00004496"/>
    </source>
</evidence>
<name>A0ABZ2F517_METCP</name>
<evidence type="ECO:0000256" key="15">
    <source>
        <dbReference type="ARBA" id="ARBA00040883"/>
    </source>
</evidence>
<dbReference type="PANTHER" id="PTHR34265:SF1">
    <property type="entry name" value="TYPE III PANTOTHENATE KINASE"/>
    <property type="match status" value="1"/>
</dbReference>
<comment type="subcellular location">
    <subcellularLocation>
        <location evidence="3 16">Cytoplasm</location>
    </subcellularLocation>
</comment>
<comment type="function">
    <text evidence="16">Catalyzes the phosphorylation of pantothenate (Pan), the first step in CoA biosynthesis.</text>
</comment>
<keyword evidence="8 16" id="KW-0808">Transferase</keyword>
<feature type="active site" description="Proton acceptor" evidence="16">
    <location>
        <position position="103"/>
    </location>
</feature>
<evidence type="ECO:0000256" key="9">
    <source>
        <dbReference type="ARBA" id="ARBA00022741"/>
    </source>
</evidence>
<keyword evidence="18" id="KW-1185">Reference proteome</keyword>